<dbReference type="InterPro" id="IPR051624">
    <property type="entry name" value="RMD1/Sad1-interacting"/>
</dbReference>
<dbReference type="OrthoDB" id="18302at2759"/>
<feature type="compositionally biased region" description="Basic and acidic residues" evidence="2">
    <location>
        <begin position="229"/>
        <end position="247"/>
    </location>
</feature>
<feature type="compositionally biased region" description="Low complexity" evidence="2">
    <location>
        <begin position="40"/>
        <end position="66"/>
    </location>
</feature>
<dbReference type="EMBL" id="NAJQ01000743">
    <property type="protein sequence ID" value="TKA65364.1"/>
    <property type="molecule type" value="Genomic_DNA"/>
</dbReference>
<feature type="compositionally biased region" description="Polar residues" evidence="2">
    <location>
        <begin position="271"/>
        <end position="293"/>
    </location>
</feature>
<organism evidence="4 5">
    <name type="scientific">Friedmanniomyces simplex</name>
    <dbReference type="NCBI Taxonomy" id="329884"/>
    <lineage>
        <taxon>Eukaryota</taxon>
        <taxon>Fungi</taxon>
        <taxon>Dikarya</taxon>
        <taxon>Ascomycota</taxon>
        <taxon>Pezizomycotina</taxon>
        <taxon>Dothideomycetes</taxon>
        <taxon>Dothideomycetidae</taxon>
        <taxon>Mycosphaerellales</taxon>
        <taxon>Teratosphaeriaceae</taxon>
        <taxon>Friedmanniomyces</taxon>
    </lineage>
</organism>
<dbReference type="Pfam" id="PF02582">
    <property type="entry name" value="DUF155"/>
    <property type="match status" value="1"/>
</dbReference>
<proteinExistence type="inferred from homology"/>
<evidence type="ECO:0000313" key="5">
    <source>
        <dbReference type="Proteomes" id="UP000309340"/>
    </source>
</evidence>
<evidence type="ECO:0000313" key="4">
    <source>
        <dbReference type="EMBL" id="TKA65364.1"/>
    </source>
</evidence>
<keyword evidence="5" id="KW-1185">Reference proteome</keyword>
<feature type="compositionally biased region" description="Basic and acidic residues" evidence="2">
    <location>
        <begin position="144"/>
        <end position="158"/>
    </location>
</feature>
<reference evidence="4 5" key="1">
    <citation type="submission" date="2017-03" db="EMBL/GenBank/DDBJ databases">
        <title>Genomes of endolithic fungi from Antarctica.</title>
        <authorList>
            <person name="Coleine C."/>
            <person name="Masonjones S."/>
            <person name="Stajich J.E."/>
        </authorList>
    </citation>
    <scope>NUCLEOTIDE SEQUENCE [LARGE SCALE GENOMIC DNA]</scope>
    <source>
        <strain evidence="4 5">CCFEE 5184</strain>
    </source>
</reference>
<dbReference type="GO" id="GO:0005739">
    <property type="term" value="C:mitochondrion"/>
    <property type="evidence" value="ECO:0007669"/>
    <property type="project" value="UniProtKB-ARBA"/>
</dbReference>
<evidence type="ECO:0000256" key="2">
    <source>
        <dbReference type="SAM" id="MobiDB-lite"/>
    </source>
</evidence>
<feature type="region of interest" description="Disordered" evidence="2">
    <location>
        <begin position="1"/>
        <end position="158"/>
    </location>
</feature>
<comment type="similarity">
    <text evidence="1">Belongs to the RMD1/sif2 family.</text>
</comment>
<feature type="compositionally biased region" description="Low complexity" evidence="2">
    <location>
        <begin position="297"/>
        <end position="321"/>
    </location>
</feature>
<dbReference type="InterPro" id="IPR003734">
    <property type="entry name" value="DUF155"/>
</dbReference>
<accession>A0A4U0WPR0</accession>
<dbReference type="Proteomes" id="UP000309340">
    <property type="component" value="Unassembled WGS sequence"/>
</dbReference>
<dbReference type="STRING" id="329884.A0A4U0WPR0"/>
<name>A0A4U0WPR0_9PEZI</name>
<feature type="region of interest" description="Disordered" evidence="2">
    <location>
        <begin position="212"/>
        <end position="323"/>
    </location>
</feature>
<protein>
    <recommendedName>
        <fullName evidence="3">DUF155 domain-containing protein</fullName>
    </recommendedName>
</protein>
<comment type="caution">
    <text evidence="4">The sequence shown here is derived from an EMBL/GenBank/DDBJ whole genome shotgun (WGS) entry which is preliminary data.</text>
</comment>
<feature type="domain" description="DUF155" evidence="3">
    <location>
        <begin position="337"/>
        <end position="481"/>
    </location>
</feature>
<gene>
    <name evidence="4" type="ORF">B0A55_09556</name>
</gene>
<dbReference type="AlphaFoldDB" id="A0A4U0WPR0"/>
<feature type="non-terminal residue" evidence="4">
    <location>
        <position position="481"/>
    </location>
</feature>
<sequence>MASSAAAAPSDRTPLLPSHSQDSTKPPKPSRRVTFNPQVSTSSPPRRRPAFPTTTSSTAGTLSSSPFVSGRDGPSQPMLSALNSKLRRRNSSGAPLQYMPQVSASKIGRQRTTRTAQKLKLLPNPEHDEEDEESGREVYSQFTRIKDPTARRDAARLGKDDRAKLPRVTAYCTASSYKMDDLMRFLKGWAKTKSAAPKLFDECLYSPYRYKQEGSGRRRSSGADQQDEQEAREAVSEVRSEPVRRFSDSAIEVEENAERRREDLIDFQDPRPNTDNLLEATSSQPQLLSTTHPFSVDDSVLPTTTTTTATSDDPTFSTPDTRPLTPDFDTTIHIPEIFLFDYGVVVLWGFTLPEERRFLRELSKFEQEKLGKDDVQTEEFNFYYTREYQARIYNDFISLKKKRDYMTKLAISHALAQSTKTSLYEEFLDSTIATTSTIPAAIARTGRIALTRREINMQIGELFILRINIHLQGSVLDAPEL</sequence>
<dbReference type="PANTHER" id="PTHR16255:SF15">
    <property type="entry name" value="SPORULATION PROTEIN RMD1"/>
    <property type="match status" value="1"/>
</dbReference>
<dbReference type="PANTHER" id="PTHR16255">
    <property type="entry name" value="REQUIRED FOR MEIOTIC NUCLEAR DIVISION PROTEIN 1 HOMOLOG"/>
    <property type="match status" value="1"/>
</dbReference>
<evidence type="ECO:0000256" key="1">
    <source>
        <dbReference type="ARBA" id="ARBA00008306"/>
    </source>
</evidence>
<evidence type="ECO:0000259" key="3">
    <source>
        <dbReference type="Pfam" id="PF02582"/>
    </source>
</evidence>